<dbReference type="CDD" id="cd07067">
    <property type="entry name" value="HP_PGM_like"/>
    <property type="match status" value="1"/>
</dbReference>
<dbReference type="PANTHER" id="PTHR47623">
    <property type="entry name" value="OS09G0287300 PROTEIN"/>
    <property type="match status" value="1"/>
</dbReference>
<evidence type="ECO:0000313" key="2">
    <source>
        <dbReference type="EMBL" id="GHA08125.1"/>
    </source>
</evidence>
<dbReference type="SUPFAM" id="SSF53254">
    <property type="entry name" value="Phosphoglycerate mutase-like"/>
    <property type="match status" value="1"/>
</dbReference>
<dbReference type="Pfam" id="PF00300">
    <property type="entry name" value="His_Phos_1"/>
    <property type="match status" value="1"/>
</dbReference>
<dbReference type="SMART" id="SM00855">
    <property type="entry name" value="PGAM"/>
    <property type="match status" value="1"/>
</dbReference>
<dbReference type="PANTHER" id="PTHR47623:SF1">
    <property type="entry name" value="OS09G0287300 PROTEIN"/>
    <property type="match status" value="1"/>
</dbReference>
<dbReference type="Proteomes" id="UP000614811">
    <property type="component" value="Unassembled WGS sequence"/>
</dbReference>
<accession>A0A918VLH4</accession>
<proteinExistence type="predicted"/>
<name>A0A918VLH4_9GAMM</name>
<gene>
    <name evidence="2" type="ORF">GCM10008090_17450</name>
</gene>
<dbReference type="AlphaFoldDB" id="A0A918VLH4"/>
<dbReference type="EMBL" id="BMXA01000002">
    <property type="protein sequence ID" value="GHA08125.1"/>
    <property type="molecule type" value="Genomic_DNA"/>
</dbReference>
<reference evidence="2" key="2">
    <citation type="submission" date="2020-09" db="EMBL/GenBank/DDBJ databases">
        <authorList>
            <person name="Sun Q."/>
            <person name="Kim S."/>
        </authorList>
    </citation>
    <scope>NUCLEOTIDE SEQUENCE</scope>
    <source>
        <strain evidence="2">KCTC 12711</strain>
    </source>
</reference>
<dbReference type="InterPro" id="IPR029033">
    <property type="entry name" value="His_PPase_superfam"/>
</dbReference>
<dbReference type="InterPro" id="IPR013078">
    <property type="entry name" value="His_Pase_superF_clade-1"/>
</dbReference>
<feature type="binding site" evidence="1">
    <location>
        <position position="58"/>
    </location>
    <ligand>
        <name>substrate</name>
    </ligand>
</feature>
<reference evidence="2" key="1">
    <citation type="journal article" date="2014" name="Int. J. Syst. Evol. Microbiol.">
        <title>Complete genome sequence of Corynebacterium casei LMG S-19264T (=DSM 44701T), isolated from a smear-ripened cheese.</title>
        <authorList>
            <consortium name="US DOE Joint Genome Institute (JGI-PGF)"/>
            <person name="Walter F."/>
            <person name="Albersmeier A."/>
            <person name="Kalinowski J."/>
            <person name="Ruckert C."/>
        </authorList>
    </citation>
    <scope>NUCLEOTIDE SEQUENCE</scope>
    <source>
        <strain evidence="2">KCTC 12711</strain>
    </source>
</reference>
<dbReference type="RefSeq" id="WP_189399894.1">
    <property type="nucleotide sequence ID" value="NZ_BMXA01000002.1"/>
</dbReference>
<keyword evidence="3" id="KW-1185">Reference proteome</keyword>
<sequence>MKTLQLIRHAKSSWDNPNLSDHDRPLNARGERDTNRMAEFFTSLSDRPDAIYTSTATRAISLAAALSDASGLRLMPEPSLYTFDSAALLGVLQCLPDATQCIAVVGHNPAITELVNRLANESLTNVPTSGIVQLACDLESWAELCTGCAELVQFTAPKMLN</sequence>
<evidence type="ECO:0000313" key="3">
    <source>
        <dbReference type="Proteomes" id="UP000614811"/>
    </source>
</evidence>
<evidence type="ECO:0000256" key="1">
    <source>
        <dbReference type="PIRSR" id="PIRSR613078-2"/>
    </source>
</evidence>
<organism evidence="2 3">
    <name type="scientific">Arenicella chitinivorans</name>
    <dbReference type="NCBI Taxonomy" id="1329800"/>
    <lineage>
        <taxon>Bacteria</taxon>
        <taxon>Pseudomonadati</taxon>
        <taxon>Pseudomonadota</taxon>
        <taxon>Gammaproteobacteria</taxon>
        <taxon>Arenicellales</taxon>
        <taxon>Arenicellaceae</taxon>
        <taxon>Arenicella</taxon>
    </lineage>
</organism>
<comment type="caution">
    <text evidence="2">The sequence shown here is derived from an EMBL/GenBank/DDBJ whole genome shotgun (WGS) entry which is preliminary data.</text>
</comment>
<protein>
    <submittedName>
        <fullName evidence="2">Phosphohistidine phosphatase</fullName>
    </submittedName>
</protein>
<dbReference type="Gene3D" id="3.40.50.1240">
    <property type="entry name" value="Phosphoglycerate mutase-like"/>
    <property type="match status" value="1"/>
</dbReference>